<comment type="caution">
    <text evidence="2">The sequence shown here is derived from an EMBL/GenBank/DDBJ whole genome shotgun (WGS) entry which is preliminary data.</text>
</comment>
<dbReference type="Pfam" id="PF23197">
    <property type="entry name" value="IG_AIR9"/>
    <property type="match status" value="6"/>
</dbReference>
<keyword evidence="3" id="KW-1185">Reference proteome</keyword>
<feature type="domain" description="AIR9-like A9" evidence="1">
    <location>
        <begin position="388"/>
        <end position="478"/>
    </location>
</feature>
<organism evidence="2 3">
    <name type="scientific">Dovyalis caffra</name>
    <dbReference type="NCBI Taxonomy" id="77055"/>
    <lineage>
        <taxon>Eukaryota</taxon>
        <taxon>Viridiplantae</taxon>
        <taxon>Streptophyta</taxon>
        <taxon>Embryophyta</taxon>
        <taxon>Tracheophyta</taxon>
        <taxon>Spermatophyta</taxon>
        <taxon>Magnoliopsida</taxon>
        <taxon>eudicotyledons</taxon>
        <taxon>Gunneridae</taxon>
        <taxon>Pentapetalae</taxon>
        <taxon>rosids</taxon>
        <taxon>fabids</taxon>
        <taxon>Malpighiales</taxon>
        <taxon>Salicaceae</taxon>
        <taxon>Flacourtieae</taxon>
        <taxon>Dovyalis</taxon>
    </lineage>
</organism>
<dbReference type="AlphaFoldDB" id="A0AAV1SFE4"/>
<protein>
    <recommendedName>
        <fullName evidence="1">AIR9-like A9 domain-containing protein</fullName>
    </recommendedName>
</protein>
<evidence type="ECO:0000313" key="2">
    <source>
        <dbReference type="EMBL" id="CAK7350156.1"/>
    </source>
</evidence>
<dbReference type="GO" id="GO:0005886">
    <property type="term" value="C:plasma membrane"/>
    <property type="evidence" value="ECO:0007669"/>
    <property type="project" value="TreeGrafter"/>
</dbReference>
<feature type="domain" description="AIR9-like A9" evidence="1">
    <location>
        <begin position="502"/>
        <end position="569"/>
    </location>
</feature>
<dbReference type="FunFam" id="2.60.40.2700:FF:000002">
    <property type="entry name" value="187-kDa microtubule-associated protein AIR9"/>
    <property type="match status" value="1"/>
</dbReference>
<evidence type="ECO:0000313" key="3">
    <source>
        <dbReference type="Proteomes" id="UP001314170"/>
    </source>
</evidence>
<accession>A0AAV1SFE4</accession>
<dbReference type="GO" id="GO:0009506">
    <property type="term" value="C:plasmodesma"/>
    <property type="evidence" value="ECO:0007669"/>
    <property type="project" value="TreeGrafter"/>
</dbReference>
<reference evidence="2 3" key="1">
    <citation type="submission" date="2024-01" db="EMBL/GenBank/DDBJ databases">
        <authorList>
            <person name="Waweru B."/>
        </authorList>
    </citation>
    <scope>NUCLEOTIDE SEQUENCE [LARGE SCALE GENOMIC DNA]</scope>
</reference>
<dbReference type="PANTHER" id="PTHR31149:SF11">
    <property type="entry name" value="187-KDA MICROTUBULE-ASSOCIATED PROTEIN AIR9"/>
    <property type="match status" value="1"/>
</dbReference>
<feature type="domain" description="AIR9-like A9" evidence="1">
    <location>
        <begin position="115"/>
        <end position="201"/>
    </location>
</feature>
<feature type="domain" description="AIR9-like A9" evidence="1">
    <location>
        <begin position="215"/>
        <end position="293"/>
    </location>
</feature>
<dbReference type="PANTHER" id="PTHR31149">
    <property type="entry name" value="EXPRESSED PROTEIN"/>
    <property type="match status" value="1"/>
</dbReference>
<proteinExistence type="predicted"/>
<feature type="domain" description="AIR9-like A9" evidence="1">
    <location>
        <begin position="12"/>
        <end position="104"/>
    </location>
</feature>
<dbReference type="Proteomes" id="UP001314170">
    <property type="component" value="Unassembled WGS sequence"/>
</dbReference>
<dbReference type="Gene3D" id="2.60.40.2700">
    <property type="match status" value="1"/>
</dbReference>
<dbReference type="EMBL" id="CAWUPB010001184">
    <property type="protein sequence ID" value="CAK7350156.1"/>
    <property type="molecule type" value="Genomic_DNA"/>
</dbReference>
<gene>
    <name evidence="2" type="ORF">DCAF_LOCUS22882</name>
</gene>
<name>A0AAV1SFE4_9ROSI</name>
<dbReference type="InterPro" id="IPR056284">
    <property type="entry name" value="AIR9-like_A9"/>
</dbReference>
<sequence length="581" mass="62887">MVLFLPNSAPPKVKNVKIIGHLRENNKVTVTGTVTGGTEGSSRVQWFKTSSSTLDGENSLDALSTAKIAKAFRIPLGAVGYYIVAKFTPMTPDGESGEPAYAISEKPVETLPPSLNFLSISGDYTEGGILTASYGYVGGLEGKSEYNWYLHEFESDTGTLILESSGVLQYYVTRDAIGKFISFQCIPVRDDGIVGEPRTCMGVERVRSGSPRLLSLQIVGPAIEGTTLSVDKKYWGGEEGNSVFRWFRTSSDGTQFEIRGAATGSYMLSVDDIGFFVSVSCEPVRSDWARGPIVLSEQIGPIIPGHPTCRSLEFLGSMVEGQRLSFVASYSGGEKLSVDEFLDLNLEDAGKCIELVYTPIRKDGAKGSPRTILSDVIAPADPVGLELVIPNCCEGQEVIPRKTYFGGQEGAGEYIWFRTRNKLNKSELLDISNAGDDVLICGKTLEYTPSIEDVGAYLALYWLPTRADGKCGKPLVTISNSLVDPALPVVSNVHVKELSLGVYAGEGKYFGGHEGLSVYSWYRETNEGTIILITGANSRTYEVIDSDYNCRLLFGYTPVRSDSVVGDLKLSEPTAIVLPGV</sequence>
<evidence type="ECO:0000259" key="1">
    <source>
        <dbReference type="Pfam" id="PF23197"/>
    </source>
</evidence>
<feature type="domain" description="AIR9-like A9" evidence="1">
    <location>
        <begin position="342"/>
        <end position="374"/>
    </location>
</feature>